<evidence type="ECO:0000313" key="1">
    <source>
        <dbReference type="EMBL" id="GAA4421242.1"/>
    </source>
</evidence>
<comment type="caution">
    <text evidence="1">The sequence shown here is derived from an EMBL/GenBank/DDBJ whole genome shotgun (WGS) entry which is preliminary data.</text>
</comment>
<protein>
    <submittedName>
        <fullName evidence="1">Uncharacterized protein</fullName>
    </submittedName>
</protein>
<proteinExistence type="predicted"/>
<accession>A0ABP8L2T5</accession>
<dbReference type="Proteomes" id="UP001500622">
    <property type="component" value="Unassembled WGS sequence"/>
</dbReference>
<name>A0ABP8L2T5_9MICO</name>
<dbReference type="RefSeq" id="WP_345215525.1">
    <property type="nucleotide sequence ID" value="NZ_BAABGN010000005.1"/>
</dbReference>
<dbReference type="EMBL" id="BAABGN010000005">
    <property type="protein sequence ID" value="GAA4421242.1"/>
    <property type="molecule type" value="Genomic_DNA"/>
</dbReference>
<gene>
    <name evidence="1" type="ORF">GCM10023169_13900</name>
</gene>
<organism evidence="1 2">
    <name type="scientific">Georgenia halophila</name>
    <dbReference type="NCBI Taxonomy" id="620889"/>
    <lineage>
        <taxon>Bacteria</taxon>
        <taxon>Bacillati</taxon>
        <taxon>Actinomycetota</taxon>
        <taxon>Actinomycetes</taxon>
        <taxon>Micrococcales</taxon>
        <taxon>Bogoriellaceae</taxon>
        <taxon>Georgenia</taxon>
    </lineage>
</organism>
<sequence>MQLAAPVVYNLSAIEETDHDLRAAALLACWSNGFGAVNIAHVLADAGLEPRRNYFVVKDEF</sequence>
<evidence type="ECO:0000313" key="2">
    <source>
        <dbReference type="Proteomes" id="UP001500622"/>
    </source>
</evidence>
<keyword evidence="2" id="KW-1185">Reference proteome</keyword>
<reference evidence="2" key="1">
    <citation type="journal article" date="2019" name="Int. J. Syst. Evol. Microbiol.">
        <title>The Global Catalogue of Microorganisms (GCM) 10K type strain sequencing project: providing services to taxonomists for standard genome sequencing and annotation.</title>
        <authorList>
            <consortium name="The Broad Institute Genomics Platform"/>
            <consortium name="The Broad Institute Genome Sequencing Center for Infectious Disease"/>
            <person name="Wu L."/>
            <person name="Ma J."/>
        </authorList>
    </citation>
    <scope>NUCLEOTIDE SEQUENCE [LARGE SCALE GENOMIC DNA]</scope>
    <source>
        <strain evidence="2">JCM 17810</strain>
    </source>
</reference>